<organism evidence="8 9">
    <name type="scientific">Phaedon cochleariae</name>
    <name type="common">Mustard beetle</name>
    <dbReference type="NCBI Taxonomy" id="80249"/>
    <lineage>
        <taxon>Eukaryota</taxon>
        <taxon>Metazoa</taxon>
        <taxon>Ecdysozoa</taxon>
        <taxon>Arthropoda</taxon>
        <taxon>Hexapoda</taxon>
        <taxon>Insecta</taxon>
        <taxon>Pterygota</taxon>
        <taxon>Neoptera</taxon>
        <taxon>Endopterygota</taxon>
        <taxon>Coleoptera</taxon>
        <taxon>Polyphaga</taxon>
        <taxon>Cucujiformia</taxon>
        <taxon>Chrysomeloidea</taxon>
        <taxon>Chrysomelidae</taxon>
        <taxon>Chrysomelinae</taxon>
        <taxon>Chrysomelini</taxon>
        <taxon>Phaedon</taxon>
    </lineage>
</organism>
<dbReference type="AlphaFoldDB" id="A0A9P0GSU1"/>
<evidence type="ECO:0000256" key="4">
    <source>
        <dbReference type="ARBA" id="ARBA00023315"/>
    </source>
</evidence>
<evidence type="ECO:0000259" key="7">
    <source>
        <dbReference type="Pfam" id="PF00755"/>
    </source>
</evidence>
<dbReference type="PANTHER" id="PTHR22589">
    <property type="entry name" value="CARNITINE O-ACYLTRANSFERASE"/>
    <property type="match status" value="1"/>
</dbReference>
<protein>
    <recommendedName>
        <fullName evidence="6">Choline O-acetyltransferase</fullName>
        <ecNumber evidence="5">2.3.1.6</ecNumber>
    </recommendedName>
</protein>
<gene>
    <name evidence="8" type="ORF">PHAECO_LOCUS5686</name>
</gene>
<comment type="similarity">
    <text evidence="1">Belongs to the carnitine/choline acetyltransferase family.</text>
</comment>
<evidence type="ECO:0000256" key="3">
    <source>
        <dbReference type="ARBA" id="ARBA00022979"/>
    </source>
</evidence>
<evidence type="ECO:0000313" key="8">
    <source>
        <dbReference type="EMBL" id="CAH1155055.1"/>
    </source>
</evidence>
<dbReference type="GO" id="GO:0004102">
    <property type="term" value="F:choline O-acetyltransferase activity"/>
    <property type="evidence" value="ECO:0007669"/>
    <property type="project" value="UniProtKB-EC"/>
</dbReference>
<dbReference type="GO" id="GO:0005737">
    <property type="term" value="C:cytoplasm"/>
    <property type="evidence" value="ECO:0007669"/>
    <property type="project" value="TreeGrafter"/>
</dbReference>
<dbReference type="SUPFAM" id="SSF52777">
    <property type="entry name" value="CoA-dependent acyltransferases"/>
    <property type="match status" value="1"/>
</dbReference>
<dbReference type="PANTHER" id="PTHR22589:SF14">
    <property type="entry name" value="CHOLINE O-ACETYLTRANSFERASE"/>
    <property type="match status" value="1"/>
</dbReference>
<dbReference type="Gene3D" id="3.30.559.10">
    <property type="entry name" value="Chloramphenicol acetyltransferase-like domain"/>
    <property type="match status" value="1"/>
</dbReference>
<dbReference type="EMBL" id="OU896723">
    <property type="protein sequence ID" value="CAH1155055.1"/>
    <property type="molecule type" value="Genomic_DNA"/>
</dbReference>
<keyword evidence="3" id="KW-0530">Neurotransmitter biosynthesis</keyword>
<dbReference type="GO" id="GO:0008292">
    <property type="term" value="P:acetylcholine biosynthetic process"/>
    <property type="evidence" value="ECO:0007669"/>
    <property type="project" value="TreeGrafter"/>
</dbReference>
<reference evidence="8" key="1">
    <citation type="submission" date="2022-01" db="EMBL/GenBank/DDBJ databases">
        <authorList>
            <person name="King R."/>
        </authorList>
    </citation>
    <scope>NUCLEOTIDE SEQUENCE</scope>
</reference>
<evidence type="ECO:0000256" key="6">
    <source>
        <dbReference type="ARBA" id="ARBA00040495"/>
    </source>
</evidence>
<dbReference type="OrthoDB" id="240216at2759"/>
<dbReference type="GO" id="GO:0007274">
    <property type="term" value="P:neuromuscular synaptic transmission"/>
    <property type="evidence" value="ECO:0007669"/>
    <property type="project" value="TreeGrafter"/>
</dbReference>
<dbReference type="Pfam" id="PF00755">
    <property type="entry name" value="Carn_acyltransf"/>
    <property type="match status" value="1"/>
</dbReference>
<dbReference type="InterPro" id="IPR000542">
    <property type="entry name" value="Carn_acyl_trans"/>
</dbReference>
<dbReference type="GO" id="GO:0045202">
    <property type="term" value="C:synapse"/>
    <property type="evidence" value="ECO:0007669"/>
    <property type="project" value="GOC"/>
</dbReference>
<feature type="domain" description="Choline/carnitine acyltransferase" evidence="7">
    <location>
        <begin position="12"/>
        <end position="280"/>
    </location>
</feature>
<proteinExistence type="inferred from homology"/>
<sequence>MPIRAKEKLPKLPIPKLETTLQKYKKTLLPLLDDKEHERVCKIIDDFGAPGGLGPKLQVYLENRREKMDNWSNEYWLNDMYFNIRIPIPINSNPGMVFPPRKFTTILDVARFTARLIDAALDHKDILNRKAFPIDRATSREPGQPLCMAQYYRILGASRIPGKKKDSQYVSPIPKPGEHPSEHVIVMCRSQMYCVPVDAGDRGRLSEDEICSQMLYILDDAPCLSEAQPIGLLTGWTRTLWAEAREDLMKEERNRRYLDLITTSLLVVCLDEALPPSFNCRLQRGENILITKSFNNNTIQACS</sequence>
<evidence type="ECO:0000313" key="9">
    <source>
        <dbReference type="Proteomes" id="UP001153737"/>
    </source>
</evidence>
<dbReference type="InterPro" id="IPR023213">
    <property type="entry name" value="CAT-like_dom_sf"/>
</dbReference>
<name>A0A9P0GSU1_PHACE</name>
<dbReference type="InterPro" id="IPR039551">
    <property type="entry name" value="Cho/carn_acyl_trans"/>
</dbReference>
<keyword evidence="4" id="KW-0012">Acyltransferase</keyword>
<dbReference type="Gene3D" id="3.30.559.70">
    <property type="entry name" value="Choline/Carnitine o-acyltransferase, domain 2"/>
    <property type="match status" value="1"/>
</dbReference>
<dbReference type="GO" id="GO:0043005">
    <property type="term" value="C:neuron projection"/>
    <property type="evidence" value="ECO:0007669"/>
    <property type="project" value="TreeGrafter"/>
</dbReference>
<evidence type="ECO:0000256" key="2">
    <source>
        <dbReference type="ARBA" id="ARBA00022679"/>
    </source>
</evidence>
<keyword evidence="9" id="KW-1185">Reference proteome</keyword>
<dbReference type="EC" id="2.3.1.6" evidence="5"/>
<evidence type="ECO:0000256" key="1">
    <source>
        <dbReference type="ARBA" id="ARBA00005232"/>
    </source>
</evidence>
<evidence type="ECO:0000256" key="5">
    <source>
        <dbReference type="ARBA" id="ARBA00039091"/>
    </source>
</evidence>
<keyword evidence="2" id="KW-0808">Transferase</keyword>
<reference evidence="8" key="2">
    <citation type="submission" date="2022-10" db="EMBL/GenBank/DDBJ databases">
        <authorList>
            <consortium name="ENA_rothamsted_submissions"/>
            <consortium name="culmorum"/>
            <person name="King R."/>
        </authorList>
    </citation>
    <scope>NUCLEOTIDE SEQUENCE</scope>
</reference>
<dbReference type="InterPro" id="IPR042231">
    <property type="entry name" value="Cho/carn_acyl_trans_2"/>
</dbReference>
<dbReference type="Proteomes" id="UP001153737">
    <property type="component" value="Chromosome 17"/>
</dbReference>
<accession>A0A9P0GSU1</accession>